<sequence>MWNAESSRWQSGDKWNKPTYNQWGREGRESGNWWPQESTGASSYGSESVPAPKPSFPASFRSDATFIDSTAVGSGNHQFYRLVQPTDWSRKANLAGRPVEDIRVHEMCFRGLNEFSLRMLSEGRFQSLVWTRSAAESVLTTQLLKAIRDAKIDIDSVAVECLKQSGVAIPDKHKQSSQFMAALVDLLVSEMKSKMPKTATSHTEDELARAKAKLAQAGLTLTPQKRKAEEVDASADAAGSSPSTRVMKADASDASRKKCKTADGSSAAEEVRSLLKGKPKVSLKDCRPSAVTNESVDKWLTSLKPQYKGKYRKLTKHVKHVVEILTERSDKNEIRAAAVVFGLNPNFAARMNITNLSKCIAVAKFQAA</sequence>
<dbReference type="AlphaFoldDB" id="A0A812IBJ5"/>
<evidence type="ECO:0000313" key="3">
    <source>
        <dbReference type="Proteomes" id="UP000604046"/>
    </source>
</evidence>
<feature type="compositionally biased region" description="Polar residues" evidence="1">
    <location>
        <begin position="1"/>
        <end position="10"/>
    </location>
</feature>
<evidence type="ECO:0000313" key="2">
    <source>
        <dbReference type="EMBL" id="CAE7029427.1"/>
    </source>
</evidence>
<organism evidence="2 3">
    <name type="scientific">Symbiodinium natans</name>
    <dbReference type="NCBI Taxonomy" id="878477"/>
    <lineage>
        <taxon>Eukaryota</taxon>
        <taxon>Sar</taxon>
        <taxon>Alveolata</taxon>
        <taxon>Dinophyceae</taxon>
        <taxon>Suessiales</taxon>
        <taxon>Symbiodiniaceae</taxon>
        <taxon>Symbiodinium</taxon>
    </lineage>
</organism>
<dbReference type="EMBL" id="CAJNDS010000216">
    <property type="protein sequence ID" value="CAE7029427.1"/>
    <property type="molecule type" value="Genomic_DNA"/>
</dbReference>
<feature type="compositionally biased region" description="Polar residues" evidence="1">
    <location>
        <begin position="33"/>
        <end position="46"/>
    </location>
</feature>
<evidence type="ECO:0000256" key="1">
    <source>
        <dbReference type="SAM" id="MobiDB-lite"/>
    </source>
</evidence>
<reference evidence="2" key="1">
    <citation type="submission" date="2021-02" db="EMBL/GenBank/DDBJ databases">
        <authorList>
            <person name="Dougan E. K."/>
            <person name="Rhodes N."/>
            <person name="Thang M."/>
            <person name="Chan C."/>
        </authorList>
    </citation>
    <scope>NUCLEOTIDE SEQUENCE</scope>
</reference>
<feature type="region of interest" description="Disordered" evidence="1">
    <location>
        <begin position="1"/>
        <end position="50"/>
    </location>
</feature>
<keyword evidence="3" id="KW-1185">Reference proteome</keyword>
<feature type="region of interest" description="Disordered" evidence="1">
    <location>
        <begin position="218"/>
        <end position="271"/>
    </location>
</feature>
<protein>
    <submittedName>
        <fullName evidence="2">Uncharacterized protein</fullName>
    </submittedName>
</protein>
<comment type="caution">
    <text evidence="2">The sequence shown here is derived from an EMBL/GenBank/DDBJ whole genome shotgun (WGS) entry which is preliminary data.</text>
</comment>
<proteinExistence type="predicted"/>
<dbReference type="OrthoDB" id="443750at2759"/>
<gene>
    <name evidence="2" type="ORF">SNAT2548_LOCUS3530</name>
</gene>
<name>A0A812IBJ5_9DINO</name>
<dbReference type="Proteomes" id="UP000604046">
    <property type="component" value="Unassembled WGS sequence"/>
</dbReference>
<feature type="compositionally biased region" description="Basic and acidic residues" evidence="1">
    <location>
        <begin position="247"/>
        <end position="256"/>
    </location>
</feature>
<accession>A0A812IBJ5</accession>
<feature type="compositionally biased region" description="Low complexity" evidence="1">
    <location>
        <begin position="234"/>
        <end position="243"/>
    </location>
</feature>